<dbReference type="EMBL" id="JAWJAY010000001">
    <property type="protein sequence ID" value="MDV2884848.1"/>
    <property type="molecule type" value="Genomic_DNA"/>
</dbReference>
<dbReference type="InterPro" id="IPR019060">
    <property type="entry name" value="DUF2382"/>
</dbReference>
<dbReference type="NCBIfam" id="TIGR02271">
    <property type="entry name" value="YsnF/AvaK domain"/>
    <property type="match status" value="1"/>
</dbReference>
<name>A0AAJ2KZK9_ALKPS</name>
<evidence type="ECO:0000259" key="1">
    <source>
        <dbReference type="Pfam" id="PF09557"/>
    </source>
</evidence>
<dbReference type="InterPro" id="IPR052967">
    <property type="entry name" value="Stress_Response_Assoc"/>
</dbReference>
<feature type="domain" description="DUF2382" evidence="1">
    <location>
        <begin position="58"/>
        <end position="153"/>
    </location>
</feature>
<dbReference type="Pfam" id="PF09557">
    <property type="entry name" value="DUF2382"/>
    <property type="match status" value="1"/>
</dbReference>
<accession>A0AAJ2KZK9</accession>
<dbReference type="PANTHER" id="PTHR38463:SF1">
    <property type="entry name" value="STRESS RESPONSE PROTEIN YSNF"/>
    <property type="match status" value="1"/>
</dbReference>
<evidence type="ECO:0000313" key="3">
    <source>
        <dbReference type="Proteomes" id="UP001285636"/>
    </source>
</evidence>
<gene>
    <name evidence="2" type="ORF">RYX45_06635</name>
</gene>
<evidence type="ECO:0000313" key="2">
    <source>
        <dbReference type="EMBL" id="MDV2884848.1"/>
    </source>
</evidence>
<organism evidence="2 3">
    <name type="scientific">Alkalihalophilus pseudofirmus</name>
    <name type="common">Bacillus pseudofirmus</name>
    <dbReference type="NCBI Taxonomy" id="79885"/>
    <lineage>
        <taxon>Bacteria</taxon>
        <taxon>Bacillati</taxon>
        <taxon>Bacillota</taxon>
        <taxon>Bacilli</taxon>
        <taxon>Bacillales</taxon>
        <taxon>Bacillaceae</taxon>
        <taxon>Alkalihalophilus</taxon>
    </lineage>
</organism>
<comment type="caution">
    <text evidence="2">The sequence shown here is derived from an EMBL/GenBank/DDBJ whole genome shotgun (WGS) entry which is preliminary data.</text>
</comment>
<dbReference type="PANTHER" id="PTHR38463">
    <property type="entry name" value="STRESS RESPONSE PROTEIN YSNF"/>
    <property type="match status" value="1"/>
</dbReference>
<protein>
    <submittedName>
        <fullName evidence="2">YsnF/AvaK domain-containing protein</fullName>
    </submittedName>
</protein>
<proteinExistence type="predicted"/>
<reference evidence="2" key="1">
    <citation type="submission" date="2023-10" db="EMBL/GenBank/DDBJ databases">
        <title>Screening of Alkalihalophilus pseudofirmusBZ-TG-HK211 and Its Alleviation of Salt Stress on Rapeseed Growth.</title>
        <authorList>
            <person name="Zhao B."/>
            <person name="Guo T."/>
        </authorList>
    </citation>
    <scope>NUCLEOTIDE SEQUENCE</scope>
    <source>
        <strain evidence="2">BZ-TG-HK211</strain>
    </source>
</reference>
<dbReference type="AlphaFoldDB" id="A0AAJ2KZK9"/>
<dbReference type="RefSeq" id="WP_323466291.1">
    <property type="nucleotide sequence ID" value="NZ_CP144224.1"/>
</dbReference>
<dbReference type="Proteomes" id="UP001285636">
    <property type="component" value="Unassembled WGS sequence"/>
</dbReference>
<sequence length="168" mass="18780">MGMFIISGAVLGGLLSLLLNITVATGAISGAIVGGIVGTWYKHKSSAESKQDQDSQTMQLREEELDIKKERVQTGEVKIHKEIVEDKKTITVPIRREEMVIEAGSEDELRIPLKEEEIEISKHPVQLNEVTIKKQQIKDVQHIKENVKKEVAVVETEGKADVIEKEEQ</sequence>